<dbReference type="AlphaFoldDB" id="A0AAN6VUL9"/>
<dbReference type="SUPFAM" id="SSF53335">
    <property type="entry name" value="S-adenosyl-L-methionine-dependent methyltransferases"/>
    <property type="match status" value="1"/>
</dbReference>
<organism evidence="2 3">
    <name type="scientific">Chaetomidium leptoderma</name>
    <dbReference type="NCBI Taxonomy" id="669021"/>
    <lineage>
        <taxon>Eukaryota</taxon>
        <taxon>Fungi</taxon>
        <taxon>Dikarya</taxon>
        <taxon>Ascomycota</taxon>
        <taxon>Pezizomycotina</taxon>
        <taxon>Sordariomycetes</taxon>
        <taxon>Sordariomycetidae</taxon>
        <taxon>Sordariales</taxon>
        <taxon>Chaetomiaceae</taxon>
        <taxon>Chaetomidium</taxon>
    </lineage>
</organism>
<accession>A0AAN6VUL9</accession>
<dbReference type="Pfam" id="PF10294">
    <property type="entry name" value="Methyltransf_16"/>
    <property type="match status" value="2"/>
</dbReference>
<dbReference type="Proteomes" id="UP001302745">
    <property type="component" value="Unassembled WGS sequence"/>
</dbReference>
<dbReference type="InterPro" id="IPR019410">
    <property type="entry name" value="Methyltransf_16"/>
</dbReference>
<protein>
    <submittedName>
        <fullName evidence="2">Ribosomal lysine N-methyltransferase 5</fullName>
    </submittedName>
</protein>
<feature type="region of interest" description="Disordered" evidence="1">
    <location>
        <begin position="147"/>
        <end position="184"/>
    </location>
</feature>
<proteinExistence type="predicted"/>
<name>A0AAN6VUL9_9PEZI</name>
<sequence length="342" mass="36681">MKLDGLLRALGAPVLDAEEETFELFSQDLPSQNLGFIDSRASTLELTVAGRDLTIHQSPGILSSNRAGGTTGAVVWKITPPFAEWLASPSNPLFTHGVLSPSSVVVELGCGISGIVALLLAPRIARYVLTDQPYVAKLVEQNLAENNNNSYQQSTTSSSAKASARGNKSPRATPTSTPRAGRSALFRPPVAARNVSRDGNATAGRKKTTHFTPLDWETDEVTPSLTGVREAPSFDVVVACDCIYNEALVEPFVTTCVDLCRLRGRAAAAEAEAEQALLLPCVCVVAQQLRDPLVFEAWATRFATSFHTWRVPDEWLVPGLRSNSGFVVHVGVLKGDITLEAV</sequence>
<dbReference type="GO" id="GO:0005829">
    <property type="term" value="C:cytosol"/>
    <property type="evidence" value="ECO:0007669"/>
    <property type="project" value="TreeGrafter"/>
</dbReference>
<gene>
    <name evidence="2" type="ORF">C8A00DRAFT_39659</name>
</gene>
<dbReference type="PANTHER" id="PTHR14614">
    <property type="entry name" value="HEPATOCELLULAR CARCINOMA-ASSOCIATED ANTIGEN"/>
    <property type="match status" value="1"/>
</dbReference>
<dbReference type="Gene3D" id="3.40.50.150">
    <property type="entry name" value="Vaccinia Virus protein VP39"/>
    <property type="match status" value="1"/>
</dbReference>
<evidence type="ECO:0000313" key="2">
    <source>
        <dbReference type="EMBL" id="KAK4158113.1"/>
    </source>
</evidence>
<reference evidence="2" key="2">
    <citation type="submission" date="2023-05" db="EMBL/GenBank/DDBJ databases">
        <authorList>
            <consortium name="Lawrence Berkeley National Laboratory"/>
            <person name="Steindorff A."/>
            <person name="Hensen N."/>
            <person name="Bonometti L."/>
            <person name="Westerberg I."/>
            <person name="Brannstrom I.O."/>
            <person name="Guillou S."/>
            <person name="Cros-Aarteil S."/>
            <person name="Calhoun S."/>
            <person name="Haridas S."/>
            <person name="Kuo A."/>
            <person name="Mondo S."/>
            <person name="Pangilinan J."/>
            <person name="Riley R."/>
            <person name="Labutti K."/>
            <person name="Andreopoulos B."/>
            <person name="Lipzen A."/>
            <person name="Chen C."/>
            <person name="Yanf M."/>
            <person name="Daum C."/>
            <person name="Ng V."/>
            <person name="Clum A."/>
            <person name="Ohm R."/>
            <person name="Martin F."/>
            <person name="Silar P."/>
            <person name="Natvig D."/>
            <person name="Lalanne C."/>
            <person name="Gautier V."/>
            <person name="Ament-Velasquez S.L."/>
            <person name="Kruys A."/>
            <person name="Hutchinson M.I."/>
            <person name="Powell A.J."/>
            <person name="Barry K."/>
            <person name="Miller A.N."/>
            <person name="Grigoriev I.V."/>
            <person name="Debuchy R."/>
            <person name="Gladieux P."/>
            <person name="Thoren M.H."/>
            <person name="Johannesson H."/>
        </authorList>
    </citation>
    <scope>NUCLEOTIDE SEQUENCE</scope>
    <source>
        <strain evidence="2">CBS 538.74</strain>
    </source>
</reference>
<comment type="caution">
    <text evidence="2">The sequence shown here is derived from an EMBL/GenBank/DDBJ whole genome shotgun (WGS) entry which is preliminary data.</text>
</comment>
<dbReference type="EMBL" id="MU856842">
    <property type="protein sequence ID" value="KAK4158113.1"/>
    <property type="molecule type" value="Genomic_DNA"/>
</dbReference>
<evidence type="ECO:0000256" key="1">
    <source>
        <dbReference type="SAM" id="MobiDB-lite"/>
    </source>
</evidence>
<evidence type="ECO:0000313" key="3">
    <source>
        <dbReference type="Proteomes" id="UP001302745"/>
    </source>
</evidence>
<reference evidence="2" key="1">
    <citation type="journal article" date="2023" name="Mol. Phylogenet. Evol.">
        <title>Genome-scale phylogeny and comparative genomics of the fungal order Sordariales.</title>
        <authorList>
            <person name="Hensen N."/>
            <person name="Bonometti L."/>
            <person name="Westerberg I."/>
            <person name="Brannstrom I.O."/>
            <person name="Guillou S."/>
            <person name="Cros-Aarteil S."/>
            <person name="Calhoun S."/>
            <person name="Haridas S."/>
            <person name="Kuo A."/>
            <person name="Mondo S."/>
            <person name="Pangilinan J."/>
            <person name="Riley R."/>
            <person name="LaButti K."/>
            <person name="Andreopoulos B."/>
            <person name="Lipzen A."/>
            <person name="Chen C."/>
            <person name="Yan M."/>
            <person name="Daum C."/>
            <person name="Ng V."/>
            <person name="Clum A."/>
            <person name="Steindorff A."/>
            <person name="Ohm R.A."/>
            <person name="Martin F."/>
            <person name="Silar P."/>
            <person name="Natvig D.O."/>
            <person name="Lalanne C."/>
            <person name="Gautier V."/>
            <person name="Ament-Velasquez S.L."/>
            <person name="Kruys A."/>
            <person name="Hutchinson M.I."/>
            <person name="Powell A.J."/>
            <person name="Barry K."/>
            <person name="Miller A.N."/>
            <person name="Grigoriev I.V."/>
            <person name="Debuchy R."/>
            <person name="Gladieux P."/>
            <person name="Hiltunen Thoren M."/>
            <person name="Johannesson H."/>
        </authorList>
    </citation>
    <scope>NUCLEOTIDE SEQUENCE</scope>
    <source>
        <strain evidence="2">CBS 538.74</strain>
    </source>
</reference>
<dbReference type="PANTHER" id="PTHR14614:SF109">
    <property type="entry name" value="RIBOSOMAL LYSINE N-METHYLTRANSFERASE 5"/>
    <property type="match status" value="1"/>
</dbReference>
<dbReference type="GO" id="GO:0032991">
    <property type="term" value="C:protein-containing complex"/>
    <property type="evidence" value="ECO:0007669"/>
    <property type="project" value="TreeGrafter"/>
</dbReference>
<dbReference type="InterPro" id="IPR029063">
    <property type="entry name" value="SAM-dependent_MTases_sf"/>
</dbReference>
<feature type="compositionally biased region" description="Low complexity" evidence="1">
    <location>
        <begin position="147"/>
        <end position="159"/>
    </location>
</feature>
<dbReference type="GO" id="GO:0008757">
    <property type="term" value="F:S-adenosylmethionine-dependent methyltransferase activity"/>
    <property type="evidence" value="ECO:0007669"/>
    <property type="project" value="UniProtKB-ARBA"/>
</dbReference>
<keyword evidence="3" id="KW-1185">Reference proteome</keyword>